<accession>A0A848CTE5</accession>
<gene>
    <name evidence="1" type="ORF">HF838_00900</name>
</gene>
<evidence type="ECO:0000313" key="2">
    <source>
        <dbReference type="Proteomes" id="UP000561326"/>
    </source>
</evidence>
<dbReference type="GeneID" id="92838116"/>
<dbReference type="AlphaFoldDB" id="A0A848CTE5"/>
<sequence>MSNCQVQLIYDARDNNENAGSNFRQWIWMWASKTTKNGKTYTKATKYQVRYDLLATPVTINQGKLTAKTEGTKLSGGTYFNQTDPNPSVWSNPSFGTYYNKTAPAWDYVLTDGVSVGFTGAVLETNYTIRSTPATLRLTIAIGTT</sequence>
<evidence type="ECO:0000313" key="1">
    <source>
        <dbReference type="EMBL" id="NME96802.1"/>
    </source>
</evidence>
<comment type="caution">
    <text evidence="1">The sequence shown here is derived from an EMBL/GenBank/DDBJ whole genome shotgun (WGS) entry which is preliminary data.</text>
</comment>
<dbReference type="Proteomes" id="UP000561326">
    <property type="component" value="Unassembled WGS sequence"/>
</dbReference>
<protein>
    <submittedName>
        <fullName evidence="1">Uncharacterized protein</fullName>
    </submittedName>
</protein>
<organism evidence="1 2">
    <name type="scientific">Aneurinibacillus aneurinilyticus</name>
    <name type="common">Bacillus aneurinolyticus</name>
    <dbReference type="NCBI Taxonomy" id="1391"/>
    <lineage>
        <taxon>Bacteria</taxon>
        <taxon>Bacillati</taxon>
        <taxon>Bacillota</taxon>
        <taxon>Bacilli</taxon>
        <taxon>Bacillales</taxon>
        <taxon>Paenibacillaceae</taxon>
        <taxon>Aneurinibacillus group</taxon>
        <taxon>Aneurinibacillus</taxon>
    </lineage>
</organism>
<proteinExistence type="predicted"/>
<name>A0A848CTE5_ANEAE</name>
<dbReference type="RefSeq" id="WP_021620201.1">
    <property type="nucleotide sequence ID" value="NZ_CABKST010000077.1"/>
</dbReference>
<reference evidence="1 2" key="1">
    <citation type="submission" date="2020-04" db="EMBL/GenBank/DDBJ databases">
        <authorList>
            <person name="Hitch T.C.A."/>
            <person name="Wylensek D."/>
            <person name="Clavel T."/>
        </authorList>
    </citation>
    <scope>NUCLEOTIDE SEQUENCE [LARGE SCALE GENOMIC DNA]</scope>
    <source>
        <strain evidence="1 2">WB01_D5_05</strain>
    </source>
</reference>
<dbReference type="EMBL" id="JABAGO010000001">
    <property type="protein sequence ID" value="NME96802.1"/>
    <property type="molecule type" value="Genomic_DNA"/>
</dbReference>